<accession>A0AAW1I8V4</accession>
<evidence type="ECO:0000313" key="2">
    <source>
        <dbReference type="Proteomes" id="UP001458880"/>
    </source>
</evidence>
<dbReference type="InterPro" id="IPR036397">
    <property type="entry name" value="RNaseH_sf"/>
</dbReference>
<proteinExistence type="predicted"/>
<keyword evidence="2" id="KW-1185">Reference proteome</keyword>
<dbReference type="GO" id="GO:0003676">
    <property type="term" value="F:nucleic acid binding"/>
    <property type="evidence" value="ECO:0007669"/>
    <property type="project" value="InterPro"/>
</dbReference>
<reference evidence="1 2" key="1">
    <citation type="journal article" date="2024" name="BMC Genomics">
        <title>De novo assembly and annotation of Popillia japonica's genome with initial clues to its potential as an invasive pest.</title>
        <authorList>
            <person name="Cucini C."/>
            <person name="Boschi S."/>
            <person name="Funari R."/>
            <person name="Cardaioli E."/>
            <person name="Iannotti N."/>
            <person name="Marturano G."/>
            <person name="Paoli F."/>
            <person name="Bruttini M."/>
            <person name="Carapelli A."/>
            <person name="Frati F."/>
            <person name="Nardi F."/>
        </authorList>
    </citation>
    <scope>NUCLEOTIDE SEQUENCE [LARGE SCALE GENOMIC DNA]</scope>
    <source>
        <strain evidence="1">DMR45628</strain>
    </source>
</reference>
<dbReference type="Gene3D" id="3.30.420.10">
    <property type="entry name" value="Ribonuclease H-like superfamily/Ribonuclease H"/>
    <property type="match status" value="1"/>
</dbReference>
<evidence type="ECO:0000313" key="1">
    <source>
        <dbReference type="EMBL" id="KAK9685556.1"/>
    </source>
</evidence>
<dbReference type="Proteomes" id="UP001458880">
    <property type="component" value="Unassembled WGS sequence"/>
</dbReference>
<gene>
    <name evidence="1" type="ORF">QE152_g37945</name>
</gene>
<sequence length="85" mass="10164">MLTKENKRQHKEVCEQLLERNRREGDEFLFKMVTGYESGIYHYDPEEKRQSMEYRHCNSPKPKKIKTTPSANKVLLTVFGMLEEL</sequence>
<dbReference type="EMBL" id="JASPKY010000770">
    <property type="protein sequence ID" value="KAK9685556.1"/>
    <property type="molecule type" value="Genomic_DNA"/>
</dbReference>
<organism evidence="1 2">
    <name type="scientific">Popillia japonica</name>
    <name type="common">Japanese beetle</name>
    <dbReference type="NCBI Taxonomy" id="7064"/>
    <lineage>
        <taxon>Eukaryota</taxon>
        <taxon>Metazoa</taxon>
        <taxon>Ecdysozoa</taxon>
        <taxon>Arthropoda</taxon>
        <taxon>Hexapoda</taxon>
        <taxon>Insecta</taxon>
        <taxon>Pterygota</taxon>
        <taxon>Neoptera</taxon>
        <taxon>Endopterygota</taxon>
        <taxon>Coleoptera</taxon>
        <taxon>Polyphaga</taxon>
        <taxon>Scarabaeiformia</taxon>
        <taxon>Scarabaeidae</taxon>
        <taxon>Rutelinae</taxon>
        <taxon>Popillia</taxon>
    </lineage>
</organism>
<name>A0AAW1I8V4_POPJA</name>
<dbReference type="AlphaFoldDB" id="A0AAW1I8V4"/>
<protein>
    <submittedName>
        <fullName evidence="1">Uncharacterized protein</fullName>
    </submittedName>
</protein>
<comment type="caution">
    <text evidence="1">The sequence shown here is derived from an EMBL/GenBank/DDBJ whole genome shotgun (WGS) entry which is preliminary data.</text>
</comment>
<dbReference type="InterPro" id="IPR052709">
    <property type="entry name" value="Transposase-MT_Hybrid"/>
</dbReference>
<dbReference type="PANTHER" id="PTHR46060">
    <property type="entry name" value="MARINER MOS1 TRANSPOSASE-LIKE PROTEIN"/>
    <property type="match status" value="1"/>
</dbReference>
<dbReference type="PANTHER" id="PTHR46060:SF1">
    <property type="entry name" value="MARINER MOS1 TRANSPOSASE-LIKE PROTEIN"/>
    <property type="match status" value="1"/>
</dbReference>